<dbReference type="AlphaFoldDB" id="A0A931CG77"/>
<keyword evidence="4" id="KW-1185">Reference proteome</keyword>
<evidence type="ECO:0000256" key="1">
    <source>
        <dbReference type="SAM" id="MobiDB-lite"/>
    </source>
</evidence>
<evidence type="ECO:0000313" key="3">
    <source>
        <dbReference type="EMBL" id="MBG0565931.1"/>
    </source>
</evidence>
<dbReference type="Proteomes" id="UP000598146">
    <property type="component" value="Unassembled WGS sequence"/>
</dbReference>
<keyword evidence="2" id="KW-0812">Transmembrane</keyword>
<feature type="transmembrane region" description="Helical" evidence="2">
    <location>
        <begin position="43"/>
        <end position="62"/>
    </location>
</feature>
<proteinExistence type="predicted"/>
<feature type="transmembrane region" description="Helical" evidence="2">
    <location>
        <begin position="185"/>
        <end position="203"/>
    </location>
</feature>
<feature type="region of interest" description="Disordered" evidence="1">
    <location>
        <begin position="206"/>
        <end position="250"/>
    </location>
</feature>
<name>A0A931CG77_9ACTN</name>
<evidence type="ECO:0008006" key="5">
    <source>
        <dbReference type="Google" id="ProtNLM"/>
    </source>
</evidence>
<feature type="transmembrane region" description="Helical" evidence="2">
    <location>
        <begin position="12"/>
        <end position="37"/>
    </location>
</feature>
<protein>
    <recommendedName>
        <fullName evidence="5">DUF3592 domain-containing protein</fullName>
    </recommendedName>
</protein>
<reference evidence="3" key="1">
    <citation type="submission" date="2020-11" db="EMBL/GenBank/DDBJ databases">
        <title>Isolation and identification of active actinomycetes.</title>
        <authorList>
            <person name="Sun X."/>
        </authorList>
    </citation>
    <scope>NUCLEOTIDE SEQUENCE</scope>
    <source>
        <strain evidence="3">NEAU-A11</strain>
    </source>
</reference>
<keyword evidence="2" id="KW-0472">Membrane</keyword>
<gene>
    <name evidence="3" type="ORF">I4J89_31235</name>
</gene>
<accession>A0A931CG77</accession>
<feature type="compositionally biased region" description="Basic residues" evidence="1">
    <location>
        <begin position="230"/>
        <end position="250"/>
    </location>
</feature>
<organism evidence="3 4">
    <name type="scientific">Actinoplanes aureus</name>
    <dbReference type="NCBI Taxonomy" id="2792083"/>
    <lineage>
        <taxon>Bacteria</taxon>
        <taxon>Bacillati</taxon>
        <taxon>Actinomycetota</taxon>
        <taxon>Actinomycetes</taxon>
        <taxon>Micromonosporales</taxon>
        <taxon>Micromonosporaceae</taxon>
        <taxon>Actinoplanes</taxon>
    </lineage>
</organism>
<dbReference type="RefSeq" id="WP_196417698.1">
    <property type="nucleotide sequence ID" value="NZ_JADQTO010000017.1"/>
</dbReference>
<evidence type="ECO:0000256" key="2">
    <source>
        <dbReference type="SAM" id="Phobius"/>
    </source>
</evidence>
<sequence>MNLDRVRPRSAVGRVLTMIACWSVAGVVGAVCSLRGWSPGWMLFVGFPATVGLSTLFLARTGEDGDRKAGYGPLLFWSVVLAVLTFSFSMVAGARLIVLDLWGERAVVRVVGDDVSWGERRGARYEDHCYRMSRLDGTPVPGEICRDNRREFNLDQTTEVVFDPDGFSGPEIPQKVARAHVARNVALGGFAALCLLAVVAGWGPTREPVSRPRPLRPSGDPGRLISPRPGKPRPPRRPRRGRRPGAGRRR</sequence>
<evidence type="ECO:0000313" key="4">
    <source>
        <dbReference type="Proteomes" id="UP000598146"/>
    </source>
</evidence>
<keyword evidence="2" id="KW-1133">Transmembrane helix</keyword>
<comment type="caution">
    <text evidence="3">The sequence shown here is derived from an EMBL/GenBank/DDBJ whole genome shotgun (WGS) entry which is preliminary data.</text>
</comment>
<dbReference type="EMBL" id="JADQTO010000017">
    <property type="protein sequence ID" value="MBG0565931.1"/>
    <property type="molecule type" value="Genomic_DNA"/>
</dbReference>
<feature type="transmembrane region" description="Helical" evidence="2">
    <location>
        <begin position="74"/>
        <end position="98"/>
    </location>
</feature>